<name>A0A841I635_9DEIO</name>
<dbReference type="AlphaFoldDB" id="A0A841I635"/>
<dbReference type="PANTHER" id="PTHR33221:SF13">
    <property type="entry name" value="TRANSCRIPTIONAL REGULATOR-RELATED"/>
    <property type="match status" value="1"/>
</dbReference>
<dbReference type="GO" id="GO:0005829">
    <property type="term" value="C:cytosol"/>
    <property type="evidence" value="ECO:0007669"/>
    <property type="project" value="TreeGrafter"/>
</dbReference>
<accession>A0A841I635</accession>
<comment type="caution">
    <text evidence="1">The sequence shown here is derived from an EMBL/GenBank/DDBJ whole genome shotgun (WGS) entry which is preliminary data.</text>
</comment>
<reference evidence="1 2" key="1">
    <citation type="submission" date="2020-08" db="EMBL/GenBank/DDBJ databases">
        <title>Genomic Encyclopedia of Type Strains, Phase IV (KMG-IV): sequencing the most valuable type-strain genomes for metagenomic binning, comparative biology and taxonomic classification.</title>
        <authorList>
            <person name="Goeker M."/>
        </authorList>
    </citation>
    <scope>NUCLEOTIDE SEQUENCE [LARGE SCALE GENOMIC DNA]</scope>
    <source>
        <strain evidence="1 2">DSM 21458</strain>
    </source>
</reference>
<dbReference type="InterPro" id="IPR000944">
    <property type="entry name" value="Tscrpt_reg_Rrf2"/>
</dbReference>
<dbReference type="RefSeq" id="WP_183988627.1">
    <property type="nucleotide sequence ID" value="NZ_JACHHG010000016.1"/>
</dbReference>
<dbReference type="SUPFAM" id="SSF46785">
    <property type="entry name" value="Winged helix' DNA-binding domain"/>
    <property type="match status" value="1"/>
</dbReference>
<dbReference type="Proteomes" id="UP000569951">
    <property type="component" value="Unassembled WGS sequence"/>
</dbReference>
<dbReference type="InterPro" id="IPR036388">
    <property type="entry name" value="WH-like_DNA-bd_sf"/>
</dbReference>
<dbReference type="InterPro" id="IPR030489">
    <property type="entry name" value="TR_Rrf2-type_CS"/>
</dbReference>
<proteinExistence type="predicted"/>
<evidence type="ECO:0000313" key="2">
    <source>
        <dbReference type="Proteomes" id="UP000569951"/>
    </source>
</evidence>
<dbReference type="PANTHER" id="PTHR33221">
    <property type="entry name" value="WINGED HELIX-TURN-HELIX TRANSCRIPTIONAL REGULATOR, RRF2 FAMILY"/>
    <property type="match status" value="1"/>
</dbReference>
<dbReference type="PROSITE" id="PS51197">
    <property type="entry name" value="HTH_RRF2_2"/>
    <property type="match status" value="1"/>
</dbReference>
<dbReference type="InterPro" id="IPR036390">
    <property type="entry name" value="WH_DNA-bd_sf"/>
</dbReference>
<dbReference type="Pfam" id="PF02082">
    <property type="entry name" value="Rrf2"/>
    <property type="match status" value="1"/>
</dbReference>
<dbReference type="GO" id="GO:0003700">
    <property type="term" value="F:DNA-binding transcription factor activity"/>
    <property type="evidence" value="ECO:0007669"/>
    <property type="project" value="TreeGrafter"/>
</dbReference>
<sequence length="163" mass="17503">MKLSDGVEWSLHCVALLASLPAGATLSNAALAEYHGVSESYLVKHLKQLAKAGILESVPGPRGGFRLARPASSITLLEVTEAVEGPGPFFRCAEIRGNLPCCSSTVFVRPCEINVAMLRAERAWREALRSVTVQGIVEQVAASASPERQAASRRWLEAHLRGV</sequence>
<dbReference type="PROSITE" id="PS01332">
    <property type="entry name" value="HTH_RRF2_1"/>
    <property type="match status" value="1"/>
</dbReference>
<dbReference type="NCBIfam" id="TIGR00738">
    <property type="entry name" value="rrf2_super"/>
    <property type="match status" value="1"/>
</dbReference>
<dbReference type="EMBL" id="JACHHG010000016">
    <property type="protein sequence ID" value="MBB6099890.1"/>
    <property type="molecule type" value="Genomic_DNA"/>
</dbReference>
<organism evidence="1 2">
    <name type="scientific">Deinobacterium chartae</name>
    <dbReference type="NCBI Taxonomy" id="521158"/>
    <lineage>
        <taxon>Bacteria</taxon>
        <taxon>Thermotogati</taxon>
        <taxon>Deinococcota</taxon>
        <taxon>Deinococci</taxon>
        <taxon>Deinococcales</taxon>
        <taxon>Deinococcaceae</taxon>
        <taxon>Deinobacterium</taxon>
    </lineage>
</organism>
<protein>
    <submittedName>
        <fullName evidence="1">Rrf2 family protein</fullName>
    </submittedName>
</protein>
<keyword evidence="2" id="KW-1185">Reference proteome</keyword>
<dbReference type="Gene3D" id="1.10.10.10">
    <property type="entry name" value="Winged helix-like DNA-binding domain superfamily/Winged helix DNA-binding domain"/>
    <property type="match status" value="1"/>
</dbReference>
<evidence type="ECO:0000313" key="1">
    <source>
        <dbReference type="EMBL" id="MBB6099890.1"/>
    </source>
</evidence>
<gene>
    <name evidence="1" type="ORF">HNR42_003350</name>
</gene>